<accession>A0A3B1A862</accession>
<organism evidence="2">
    <name type="scientific">hydrothermal vent metagenome</name>
    <dbReference type="NCBI Taxonomy" id="652676"/>
    <lineage>
        <taxon>unclassified sequences</taxon>
        <taxon>metagenomes</taxon>
        <taxon>ecological metagenomes</taxon>
    </lineage>
</organism>
<evidence type="ECO:0000313" key="2">
    <source>
        <dbReference type="EMBL" id="VAX01946.1"/>
    </source>
</evidence>
<reference evidence="2" key="1">
    <citation type="submission" date="2018-06" db="EMBL/GenBank/DDBJ databases">
        <authorList>
            <person name="Zhirakovskaya E."/>
        </authorList>
    </citation>
    <scope>NUCLEOTIDE SEQUENCE</scope>
</reference>
<dbReference type="EMBL" id="UOFW01000004">
    <property type="protein sequence ID" value="VAX01946.1"/>
    <property type="molecule type" value="Genomic_DNA"/>
</dbReference>
<feature type="transmembrane region" description="Helical" evidence="1">
    <location>
        <begin position="115"/>
        <end position="133"/>
    </location>
</feature>
<keyword evidence="1" id="KW-1133">Transmembrane helix</keyword>
<dbReference type="InterPro" id="IPR058068">
    <property type="entry name" value="LIC_13387-like"/>
</dbReference>
<proteinExistence type="predicted"/>
<sequence length="134" mass="15156">MAQILITIGAAIFGFFGSMHLLYTFFTSKFDPFDLSVKTAMESSSLRLTRETTVWKAWVGFNASHSLGAMLVAAFYIPLALWNFPVIENSLWFTWLPVIMGLCYLFLAKKYWFKIPFFGILIATLCFIGAGITI</sequence>
<feature type="transmembrane region" description="Helical" evidence="1">
    <location>
        <begin position="91"/>
        <end position="108"/>
    </location>
</feature>
<evidence type="ECO:0000256" key="1">
    <source>
        <dbReference type="SAM" id="Phobius"/>
    </source>
</evidence>
<feature type="transmembrane region" description="Helical" evidence="1">
    <location>
        <begin position="6"/>
        <end position="26"/>
    </location>
</feature>
<keyword evidence="1" id="KW-0812">Transmembrane</keyword>
<gene>
    <name evidence="2" type="ORF">MNBD_ALPHA03-2105</name>
</gene>
<dbReference type="AlphaFoldDB" id="A0A3B1A862"/>
<feature type="transmembrane region" description="Helical" evidence="1">
    <location>
        <begin position="57"/>
        <end position="79"/>
    </location>
</feature>
<name>A0A3B1A862_9ZZZZ</name>
<dbReference type="NCBIfam" id="NF047765">
    <property type="entry name" value="LIC_13387_fam"/>
    <property type="match status" value="1"/>
</dbReference>
<keyword evidence="1" id="KW-0472">Membrane</keyword>
<protein>
    <submittedName>
        <fullName evidence="2">Uncharacterized protein</fullName>
    </submittedName>
</protein>